<dbReference type="InterPro" id="IPR010420">
    <property type="entry name" value="CASTOR/POLLUX/SYM8_dom"/>
</dbReference>
<keyword evidence="8 11" id="KW-0407">Ion channel</keyword>
<comment type="similarity">
    <text evidence="2">Belongs to the castor/pollux (TC 1.A.1.23) family.</text>
</comment>
<sequence length="651" mass="69913">MARNAQALRRRTAEAIAQRSEMTVRTRTAPTGLRARLRYGFDNTMSRGTPALVAWLFAVTVLLVVVFAVIDIVSGMRRDRIGFWEAAFQALLHALDPGTVAGDTGARWTFILTMLVLTVAGLFIVSALIGVIAAGIDARIAELRRGRSVVLESDHSVILGWSDSIFTVISELSIANESRRRPVVAVLADRDKVEMEEEIRAKVPDLRGTRVVCRSGAPSDIDDLAIVSPTSARSVVVLSGDGAEPDRDVIKALLALRSLLAVGEGPRVVAQLRDPANLEVARLIGRDRPGGISLLDIRETVAKLVVQTSRQSGAAAVYRELFDYEGDEIYFLEQHPLAGATYADAQLHYDQLTVIGVAEGSSVQLNPASDTVVGNRSLVVIAEDDSVLATAPRSGAAVAEDAFSDHVPEQPRPTHAVVLGWNERAPIILRELDRYAAAGSTLTVVTEHGAPGVPTTTNLTITVVEAGTTRRAVLDEHVPPGCDQVIVLCYSDDLDPEAADATTLITLLHVRDILARSESSTPVISEMMDDRNRVLAQVADIDDVVVSGEIVSLMVAQLSEDARIEPVFHDLLEEEGSEIYLRPAEWYVVPGREVSWATVVAAAARRGETAIGFSSPRLAEAGSRVGVTVNLAKGETVVAEPGDRVVVLAEL</sequence>
<dbReference type="InterPro" id="IPR003148">
    <property type="entry name" value="RCK_N"/>
</dbReference>
<evidence type="ECO:0000313" key="12">
    <source>
        <dbReference type="Proteomes" id="UP000582231"/>
    </source>
</evidence>
<evidence type="ECO:0000256" key="3">
    <source>
        <dbReference type="ARBA" id="ARBA00022448"/>
    </source>
</evidence>
<evidence type="ECO:0000256" key="8">
    <source>
        <dbReference type="ARBA" id="ARBA00023303"/>
    </source>
</evidence>
<evidence type="ECO:0000256" key="9">
    <source>
        <dbReference type="SAM" id="Phobius"/>
    </source>
</evidence>
<accession>A0A852R7D8</accession>
<evidence type="ECO:0000256" key="1">
    <source>
        <dbReference type="ARBA" id="ARBA00004127"/>
    </source>
</evidence>
<name>A0A852R7D8_9ACTN</name>
<reference evidence="11 12" key="1">
    <citation type="submission" date="2020-07" db="EMBL/GenBank/DDBJ databases">
        <title>Sequencing the genomes of 1000 actinobacteria strains.</title>
        <authorList>
            <person name="Klenk H.-P."/>
        </authorList>
    </citation>
    <scope>NUCLEOTIDE SEQUENCE [LARGE SCALE GENOMIC DNA]</scope>
    <source>
        <strain evidence="11 12">DSM 19082</strain>
    </source>
</reference>
<evidence type="ECO:0000256" key="2">
    <source>
        <dbReference type="ARBA" id="ARBA00008577"/>
    </source>
</evidence>
<dbReference type="PANTHER" id="PTHR31563:SF10">
    <property type="entry name" value="ION CHANNEL POLLUX-RELATED"/>
    <property type="match status" value="1"/>
</dbReference>
<dbReference type="Gene3D" id="3.40.50.720">
    <property type="entry name" value="NAD(P)-binding Rossmann-like Domain"/>
    <property type="match status" value="2"/>
</dbReference>
<feature type="transmembrane region" description="Helical" evidence="9">
    <location>
        <begin position="52"/>
        <end position="73"/>
    </location>
</feature>
<protein>
    <submittedName>
        <fullName evidence="11">Voltage-gated potassium channel Kch</fullName>
    </submittedName>
</protein>
<comment type="subcellular location">
    <subcellularLocation>
        <location evidence="1">Endomembrane system</location>
        <topology evidence="1">Multi-pass membrane protein</topology>
    </subcellularLocation>
</comment>
<dbReference type="SUPFAM" id="SSF51735">
    <property type="entry name" value="NAD(P)-binding Rossmann-fold domains"/>
    <property type="match status" value="2"/>
</dbReference>
<dbReference type="Proteomes" id="UP000582231">
    <property type="component" value="Unassembled WGS sequence"/>
</dbReference>
<evidence type="ECO:0000256" key="5">
    <source>
        <dbReference type="ARBA" id="ARBA00022989"/>
    </source>
</evidence>
<dbReference type="EMBL" id="JACCBF010000001">
    <property type="protein sequence ID" value="NYD30793.1"/>
    <property type="molecule type" value="Genomic_DNA"/>
</dbReference>
<dbReference type="RefSeq" id="WP_179726993.1">
    <property type="nucleotide sequence ID" value="NZ_BAABEF010000001.1"/>
</dbReference>
<dbReference type="InterPro" id="IPR036291">
    <property type="entry name" value="NAD(P)-bd_dom_sf"/>
</dbReference>
<dbReference type="AlphaFoldDB" id="A0A852R7D8"/>
<keyword evidence="6" id="KW-0406">Ion transport</keyword>
<gene>
    <name evidence="11" type="ORF">BJ958_002339</name>
</gene>
<dbReference type="GO" id="GO:0006813">
    <property type="term" value="P:potassium ion transport"/>
    <property type="evidence" value="ECO:0007669"/>
    <property type="project" value="InterPro"/>
</dbReference>
<evidence type="ECO:0000256" key="7">
    <source>
        <dbReference type="ARBA" id="ARBA00023136"/>
    </source>
</evidence>
<keyword evidence="12" id="KW-1185">Reference proteome</keyword>
<dbReference type="PANTHER" id="PTHR31563">
    <property type="entry name" value="ION CHANNEL POLLUX-RELATED"/>
    <property type="match status" value="1"/>
</dbReference>
<keyword evidence="7 9" id="KW-0472">Membrane</keyword>
<feature type="transmembrane region" description="Helical" evidence="9">
    <location>
        <begin position="110"/>
        <end position="136"/>
    </location>
</feature>
<evidence type="ECO:0000256" key="6">
    <source>
        <dbReference type="ARBA" id="ARBA00023065"/>
    </source>
</evidence>
<proteinExistence type="inferred from homology"/>
<dbReference type="PROSITE" id="PS51201">
    <property type="entry name" value="RCK_N"/>
    <property type="match status" value="1"/>
</dbReference>
<comment type="caution">
    <text evidence="11">The sequence shown here is derived from an EMBL/GenBank/DDBJ whole genome shotgun (WGS) entry which is preliminary data.</text>
</comment>
<keyword evidence="4 9" id="KW-0812">Transmembrane</keyword>
<keyword evidence="3" id="KW-0813">Transport</keyword>
<organism evidence="11 12">
    <name type="scientific">Nocardioides kongjuensis</name>
    <dbReference type="NCBI Taxonomy" id="349522"/>
    <lineage>
        <taxon>Bacteria</taxon>
        <taxon>Bacillati</taxon>
        <taxon>Actinomycetota</taxon>
        <taxon>Actinomycetes</taxon>
        <taxon>Propionibacteriales</taxon>
        <taxon>Nocardioidaceae</taxon>
        <taxon>Nocardioides</taxon>
    </lineage>
</organism>
<evidence type="ECO:0000259" key="10">
    <source>
        <dbReference type="PROSITE" id="PS51201"/>
    </source>
</evidence>
<feature type="domain" description="RCK N-terminal" evidence="10">
    <location>
        <begin position="153"/>
        <end position="294"/>
    </location>
</feature>
<dbReference type="GO" id="GO:0034220">
    <property type="term" value="P:monoatomic ion transmembrane transport"/>
    <property type="evidence" value="ECO:0007669"/>
    <property type="project" value="UniProtKB-KW"/>
</dbReference>
<dbReference type="Pfam" id="PF06241">
    <property type="entry name" value="Castor_Poll_mid"/>
    <property type="match status" value="1"/>
</dbReference>
<dbReference type="InterPro" id="IPR044849">
    <property type="entry name" value="CASTOR/POLLUX/SYM8-like"/>
</dbReference>
<evidence type="ECO:0000256" key="4">
    <source>
        <dbReference type="ARBA" id="ARBA00022692"/>
    </source>
</evidence>
<keyword evidence="5 9" id="KW-1133">Transmembrane helix</keyword>
<evidence type="ECO:0000313" key="11">
    <source>
        <dbReference type="EMBL" id="NYD30793.1"/>
    </source>
</evidence>
<dbReference type="GO" id="GO:0012505">
    <property type="term" value="C:endomembrane system"/>
    <property type="evidence" value="ECO:0007669"/>
    <property type="project" value="UniProtKB-SubCell"/>
</dbReference>